<evidence type="ECO:0000313" key="3">
    <source>
        <dbReference type="Proteomes" id="UP000832011"/>
    </source>
</evidence>
<keyword evidence="3" id="KW-1185">Reference proteome</keyword>
<dbReference type="RefSeq" id="WP_058357185.1">
    <property type="nucleotide sequence ID" value="NZ_CABKVG010000010.1"/>
</dbReference>
<protein>
    <submittedName>
        <fullName evidence="2">Uncharacterized protein</fullName>
    </submittedName>
</protein>
<organism evidence="2 3">
    <name type="scientific">Vitreoscilla massiliensis</name>
    <dbReference type="NCBI Taxonomy" id="1689272"/>
    <lineage>
        <taxon>Bacteria</taxon>
        <taxon>Pseudomonadati</taxon>
        <taxon>Pseudomonadota</taxon>
        <taxon>Betaproteobacteria</taxon>
        <taxon>Neisseriales</taxon>
        <taxon>Neisseriaceae</taxon>
        <taxon>Vitreoscilla</taxon>
    </lineage>
</organism>
<accession>A0ABY4E2B2</accession>
<evidence type="ECO:0000256" key="1">
    <source>
        <dbReference type="SAM" id="Coils"/>
    </source>
</evidence>
<dbReference type="EMBL" id="CP091511">
    <property type="protein sequence ID" value="UOO89496.1"/>
    <property type="molecule type" value="Genomic_DNA"/>
</dbReference>
<proteinExistence type="predicted"/>
<dbReference type="Proteomes" id="UP000832011">
    <property type="component" value="Chromosome"/>
</dbReference>
<feature type="coiled-coil region" evidence="1">
    <location>
        <begin position="118"/>
        <end position="145"/>
    </location>
</feature>
<name>A0ABY4E2B2_9NEIS</name>
<feature type="coiled-coil region" evidence="1">
    <location>
        <begin position="427"/>
        <end position="454"/>
    </location>
</feature>
<sequence length="490" mass="56283">MTTTLTIPFAPYLITYTDVNISINDRKLDPTLFLRDDPIELDVISANGTTAKLKILFWNGINQTDLYLCKSNGAVLYEIPTGEEYKIKPTGYKFSAYLSSEIFNSETIGTIDLDGDARELVRNAVDALNTKLVSLKKEEQNKRKENWIKDGIYPYLNKKKEELTAIEIAQQSVFDIVAVQVEDKLKKFQKSSVESKQFTFKLMAKALEDNPASIQKIIYEVLNLNKEEQEMFASLLDKTSLSSILKSAKVVVDRLAFLDALSDLVFNHKKTLLERDELHKILNNEAWIFDEHFSLSGTEKRLEDALQIHLKLLGRREDESKEPVYINGIKQGRLDLMLHKSVEIRPGYRDFLVVELKRPSQKIDNAVMGQLKGYAQAISNDERFDKQKCKWKLIAISNEFDDVAEMDASTASVRGKIATYGNIELYIMTWSEVLNNAKARLKFYQEQLQFEASDDDIRTYLFEKHEEFLPSSYRDKVVNDGHLEPKVVNK</sequence>
<keyword evidence="1" id="KW-0175">Coiled coil</keyword>
<gene>
    <name evidence="2" type="ORF">LVJ82_00505</name>
</gene>
<evidence type="ECO:0000313" key="2">
    <source>
        <dbReference type="EMBL" id="UOO89496.1"/>
    </source>
</evidence>
<reference evidence="2 3" key="1">
    <citation type="journal article" date="2022" name="Res Sq">
        <title>Evolution of multicellular longitudinally dividing oral cavity symbionts (Neisseriaceae).</title>
        <authorList>
            <person name="Nyongesa S."/>
            <person name="Weber P."/>
            <person name="Bernet E."/>
            <person name="Pullido F."/>
            <person name="Nieckarz M."/>
            <person name="Delaby M."/>
            <person name="Nieves C."/>
            <person name="Viehboeck T."/>
            <person name="Krause N."/>
            <person name="Rivera-Millot A."/>
            <person name="Nakamura A."/>
            <person name="Vischer N."/>
            <person name="VanNieuwenhze M."/>
            <person name="Brun Y."/>
            <person name="Cava F."/>
            <person name="Bulgheresi S."/>
            <person name="Veyrier F."/>
        </authorList>
    </citation>
    <scope>NUCLEOTIDE SEQUENCE [LARGE SCALE GENOMIC DNA]</scope>
    <source>
        <strain evidence="2 3">SN4</strain>
    </source>
</reference>